<dbReference type="SUPFAM" id="SSF50475">
    <property type="entry name" value="FMN-binding split barrel"/>
    <property type="match status" value="1"/>
</dbReference>
<evidence type="ECO:0000313" key="5">
    <source>
        <dbReference type="Proteomes" id="UP000605992"/>
    </source>
</evidence>
<dbReference type="RefSeq" id="WP_239119224.1">
    <property type="nucleotide sequence ID" value="NZ_BOOR01000030.1"/>
</dbReference>
<dbReference type="InterPro" id="IPR052019">
    <property type="entry name" value="F420H2_bilvrd_red/Heme_oxyg"/>
</dbReference>
<feature type="domain" description="Pyridoxamine 5'-phosphate oxidase N-terminal" evidence="3">
    <location>
        <begin position="46"/>
        <end position="161"/>
    </location>
</feature>
<sequence>MTPPHVSQPNVSQPNVSQPNVSRPDTSRPDTSRPGSSKRAGIAMDDEEVAAFLRDGGKLQLATINPDGTPHLVTMFYGLADGKITFWTYRKAQKARNLERDPRVTCLVETGDEYAELRGVMIYGKARLIDDPEEVLSVGMDVTRRMTGMPSSEEAPQADDPLRAYVAHTARKRIAFVVEPTRTVSWDHRKLPGASVG</sequence>
<protein>
    <submittedName>
        <fullName evidence="4">PPOX class F420-dependent enzyme</fullName>
    </submittedName>
</protein>
<comment type="caution">
    <text evidence="4">The sequence shown here is derived from an EMBL/GenBank/DDBJ whole genome shotgun (WGS) entry which is preliminary data.</text>
</comment>
<dbReference type="GO" id="GO:0016627">
    <property type="term" value="F:oxidoreductase activity, acting on the CH-CH group of donors"/>
    <property type="evidence" value="ECO:0007669"/>
    <property type="project" value="TreeGrafter"/>
</dbReference>
<dbReference type="GO" id="GO:0005829">
    <property type="term" value="C:cytosol"/>
    <property type="evidence" value="ECO:0007669"/>
    <property type="project" value="TreeGrafter"/>
</dbReference>
<accession>A0A8J3XUU6</accession>
<dbReference type="Pfam" id="PF01243">
    <property type="entry name" value="PNPOx_N"/>
    <property type="match status" value="1"/>
</dbReference>
<evidence type="ECO:0000256" key="2">
    <source>
        <dbReference type="SAM" id="MobiDB-lite"/>
    </source>
</evidence>
<dbReference type="GO" id="GO:0070967">
    <property type="term" value="F:coenzyme F420 binding"/>
    <property type="evidence" value="ECO:0007669"/>
    <property type="project" value="TreeGrafter"/>
</dbReference>
<name>A0A8J3XUU6_9ACTN</name>
<keyword evidence="1" id="KW-0560">Oxidoreductase</keyword>
<dbReference type="AlphaFoldDB" id="A0A8J3XUU6"/>
<dbReference type="Proteomes" id="UP000605992">
    <property type="component" value="Unassembled WGS sequence"/>
</dbReference>
<reference evidence="4" key="1">
    <citation type="submission" date="2021-01" db="EMBL/GenBank/DDBJ databases">
        <title>Whole genome shotgun sequence of Planotetraspora thailandica NBRC 104271.</title>
        <authorList>
            <person name="Komaki H."/>
            <person name="Tamura T."/>
        </authorList>
    </citation>
    <scope>NUCLEOTIDE SEQUENCE</scope>
    <source>
        <strain evidence="4">NBRC 104271</strain>
    </source>
</reference>
<gene>
    <name evidence="4" type="ORF">Pth03_42110</name>
</gene>
<dbReference type="PANTHER" id="PTHR35176:SF6">
    <property type="entry name" value="HEME OXYGENASE HI_0854-RELATED"/>
    <property type="match status" value="1"/>
</dbReference>
<dbReference type="InterPro" id="IPR011576">
    <property type="entry name" value="Pyridox_Oxase_N"/>
</dbReference>
<evidence type="ECO:0000256" key="1">
    <source>
        <dbReference type="ARBA" id="ARBA00023002"/>
    </source>
</evidence>
<evidence type="ECO:0000313" key="4">
    <source>
        <dbReference type="EMBL" id="GII55822.1"/>
    </source>
</evidence>
<evidence type="ECO:0000259" key="3">
    <source>
        <dbReference type="Pfam" id="PF01243"/>
    </source>
</evidence>
<proteinExistence type="predicted"/>
<dbReference type="Gene3D" id="2.30.110.10">
    <property type="entry name" value="Electron Transport, Fmn-binding Protein, Chain A"/>
    <property type="match status" value="1"/>
</dbReference>
<keyword evidence="5" id="KW-1185">Reference proteome</keyword>
<dbReference type="EMBL" id="BOOR01000030">
    <property type="protein sequence ID" value="GII55822.1"/>
    <property type="molecule type" value="Genomic_DNA"/>
</dbReference>
<dbReference type="PANTHER" id="PTHR35176">
    <property type="entry name" value="HEME OXYGENASE HI_0854-RELATED"/>
    <property type="match status" value="1"/>
</dbReference>
<organism evidence="4 5">
    <name type="scientific">Planotetraspora thailandica</name>
    <dbReference type="NCBI Taxonomy" id="487172"/>
    <lineage>
        <taxon>Bacteria</taxon>
        <taxon>Bacillati</taxon>
        <taxon>Actinomycetota</taxon>
        <taxon>Actinomycetes</taxon>
        <taxon>Streptosporangiales</taxon>
        <taxon>Streptosporangiaceae</taxon>
        <taxon>Planotetraspora</taxon>
    </lineage>
</organism>
<feature type="region of interest" description="Disordered" evidence="2">
    <location>
        <begin position="1"/>
        <end position="44"/>
    </location>
</feature>
<dbReference type="InterPro" id="IPR012349">
    <property type="entry name" value="Split_barrel_FMN-bd"/>
</dbReference>
<feature type="compositionally biased region" description="Polar residues" evidence="2">
    <location>
        <begin position="1"/>
        <end position="24"/>
    </location>
</feature>